<comment type="caution">
    <text evidence="12">The sequence shown here is derived from an EMBL/GenBank/DDBJ whole genome shotgun (WGS) entry which is preliminary data.</text>
</comment>
<evidence type="ECO:0000256" key="9">
    <source>
        <dbReference type="HAMAP-Rule" id="MF_00237"/>
    </source>
</evidence>
<evidence type="ECO:0000256" key="3">
    <source>
        <dbReference type="ARBA" id="ARBA00022475"/>
    </source>
</evidence>
<feature type="region of interest" description="Disordered" evidence="10">
    <location>
        <begin position="93"/>
        <end position="121"/>
    </location>
</feature>
<dbReference type="Proteomes" id="UP000037425">
    <property type="component" value="Unassembled WGS sequence"/>
</dbReference>
<comment type="subunit">
    <text evidence="9">The Tat system comprises two distinct complexes: a TatABC complex, containing multiple copies of TatA, TatB and TatC subunits, and a separate TatA complex, containing only TatA subunits. Substrates initially bind to the TatABC complex, which probably triggers association of the separate TatA complex to form the active translocon.</text>
</comment>
<keyword evidence="7 9" id="KW-0811">Translocation</keyword>
<name>A0A0L8C6W7_ENSAD</name>
<dbReference type="GO" id="GO:0043953">
    <property type="term" value="P:protein transport by the Tat complex"/>
    <property type="evidence" value="ECO:0007669"/>
    <property type="project" value="UniProtKB-UniRule"/>
</dbReference>
<evidence type="ECO:0000256" key="10">
    <source>
        <dbReference type="SAM" id="MobiDB-lite"/>
    </source>
</evidence>
<dbReference type="AlphaFoldDB" id="A0A0L8C6W7"/>
<dbReference type="GO" id="GO:0008320">
    <property type="term" value="F:protein transmembrane transporter activity"/>
    <property type="evidence" value="ECO:0007669"/>
    <property type="project" value="UniProtKB-UniRule"/>
</dbReference>
<keyword evidence="5 9" id="KW-0653">Protein transport</keyword>
<keyword evidence="3 9" id="KW-1003">Cell membrane</keyword>
<feature type="compositionally biased region" description="Low complexity" evidence="10">
    <location>
        <begin position="99"/>
        <end position="117"/>
    </location>
</feature>
<dbReference type="PRINTS" id="PR01506">
    <property type="entry name" value="TATBPROTEIN"/>
</dbReference>
<dbReference type="EMBL" id="LGAP01000001">
    <property type="protein sequence ID" value="KOF22523.1"/>
    <property type="molecule type" value="Genomic_DNA"/>
</dbReference>
<dbReference type="RefSeq" id="WP_053247324.1">
    <property type="nucleotide sequence ID" value="NZ_LGAP01000001.1"/>
</dbReference>
<dbReference type="InterPro" id="IPR018448">
    <property type="entry name" value="TatB"/>
</dbReference>
<keyword evidence="6 9" id="KW-1133">Transmembrane helix</keyword>
<evidence type="ECO:0000256" key="6">
    <source>
        <dbReference type="ARBA" id="ARBA00022989"/>
    </source>
</evidence>
<evidence type="ECO:0000313" key="12">
    <source>
        <dbReference type="EMBL" id="KOF22523.1"/>
    </source>
</evidence>
<feature type="transmembrane region" description="Helical" evidence="11">
    <location>
        <begin position="6"/>
        <end position="25"/>
    </location>
</feature>
<dbReference type="Gene3D" id="1.20.5.3310">
    <property type="match status" value="1"/>
</dbReference>
<evidence type="ECO:0000256" key="1">
    <source>
        <dbReference type="ARBA" id="ARBA00004167"/>
    </source>
</evidence>
<evidence type="ECO:0000256" key="5">
    <source>
        <dbReference type="ARBA" id="ARBA00022927"/>
    </source>
</evidence>
<keyword evidence="4 9" id="KW-0812">Transmembrane</keyword>
<evidence type="ECO:0000256" key="8">
    <source>
        <dbReference type="ARBA" id="ARBA00023136"/>
    </source>
</evidence>
<dbReference type="OrthoDB" id="7206969at2"/>
<dbReference type="HAMAP" id="MF_00237">
    <property type="entry name" value="TatB"/>
    <property type="match status" value="1"/>
</dbReference>
<evidence type="ECO:0000256" key="7">
    <source>
        <dbReference type="ARBA" id="ARBA00023010"/>
    </source>
</evidence>
<dbReference type="InterPro" id="IPR003369">
    <property type="entry name" value="TatA/B/E"/>
</dbReference>
<dbReference type="Pfam" id="PF02416">
    <property type="entry name" value="TatA_B_E"/>
    <property type="match status" value="1"/>
</dbReference>
<evidence type="ECO:0000256" key="4">
    <source>
        <dbReference type="ARBA" id="ARBA00022692"/>
    </source>
</evidence>
<sequence>MLDIGWTELVVIAIVLIVVVGPKDLPPMLRAFGRMTSKLRGMASDFRQQFDEALREADLEDVRKTISDAQSLNPANALRDAMTPLRQTGNEIKSDLQKAASPDKAPAVAAAEPPASSLEPVTAVPTVDAKPADSVAAAAIGSASRQMQRAEAPEPAAKPKRATKAKTDATATAKKATAPKAAAGTTVAEPAVAKPAVKKPAKAAAEQPKEKTQKTRAATRQKGDA</sequence>
<comment type="similarity">
    <text evidence="9">Belongs to the TatB family.</text>
</comment>
<feature type="region of interest" description="Disordered" evidence="10">
    <location>
        <begin position="139"/>
        <end position="225"/>
    </location>
</feature>
<dbReference type="PATRIC" id="fig|106592.7.peg.661"/>
<evidence type="ECO:0000256" key="11">
    <source>
        <dbReference type="SAM" id="Phobius"/>
    </source>
</evidence>
<keyword evidence="8 9" id="KW-0472">Membrane</keyword>
<reference evidence="13" key="1">
    <citation type="submission" date="2015-07" db="EMBL/GenBank/DDBJ databases">
        <title>Whole genome sequence of an Ensifer adhaerens strain isolated from a cave pool in the Wind Cave National Park.</title>
        <authorList>
            <person name="Eng W.W.H."/>
            <person name="Gan H.M."/>
            <person name="Barton H.A."/>
            <person name="Savka M.A."/>
        </authorList>
    </citation>
    <scope>NUCLEOTIDE SEQUENCE [LARGE SCALE GENOMIC DNA]</scope>
    <source>
        <strain evidence="13">SD006</strain>
    </source>
</reference>
<protein>
    <recommendedName>
        <fullName evidence="9">Sec-independent protein translocase protein TatB</fullName>
    </recommendedName>
</protein>
<organism evidence="12 13">
    <name type="scientific">Ensifer adhaerens</name>
    <name type="common">Sinorhizobium morelense</name>
    <dbReference type="NCBI Taxonomy" id="106592"/>
    <lineage>
        <taxon>Bacteria</taxon>
        <taxon>Pseudomonadati</taxon>
        <taxon>Pseudomonadota</taxon>
        <taxon>Alphaproteobacteria</taxon>
        <taxon>Hyphomicrobiales</taxon>
        <taxon>Rhizobiaceae</taxon>
        <taxon>Sinorhizobium/Ensifer group</taxon>
        <taxon>Ensifer</taxon>
    </lineage>
</organism>
<evidence type="ECO:0000313" key="13">
    <source>
        <dbReference type="Proteomes" id="UP000037425"/>
    </source>
</evidence>
<accession>A0A0L8C6W7</accession>
<keyword evidence="2 9" id="KW-0813">Transport</keyword>
<dbReference type="NCBIfam" id="TIGR01410">
    <property type="entry name" value="tatB"/>
    <property type="match status" value="1"/>
</dbReference>
<gene>
    <name evidence="9" type="primary">tatB</name>
    <name evidence="12" type="ORF">AC244_03085</name>
</gene>
<proteinExistence type="inferred from homology"/>
<comment type="function">
    <text evidence="9">Part of the twin-arginine translocation (Tat) system that transports large folded proteins containing a characteristic twin-arginine motif in their signal peptide across membranes. Together with TatC, TatB is part of a receptor directly interacting with Tat signal peptides. TatB may form an oligomeric binding site that transiently accommodates folded Tat precursor proteins before their translocation.</text>
</comment>
<dbReference type="GO" id="GO:0033281">
    <property type="term" value="C:TAT protein transport complex"/>
    <property type="evidence" value="ECO:0007669"/>
    <property type="project" value="UniProtKB-UniRule"/>
</dbReference>
<evidence type="ECO:0000256" key="2">
    <source>
        <dbReference type="ARBA" id="ARBA00022448"/>
    </source>
</evidence>
<feature type="compositionally biased region" description="Low complexity" evidence="10">
    <location>
        <begin position="168"/>
        <end position="195"/>
    </location>
</feature>
<comment type="subcellular location">
    <subcellularLocation>
        <location evidence="9">Cell membrane</location>
        <topology evidence="9">Single-pass membrane protein</topology>
    </subcellularLocation>
    <subcellularLocation>
        <location evidence="1">Membrane</location>
        <topology evidence="1">Single-pass membrane protein</topology>
    </subcellularLocation>
</comment>